<keyword evidence="2" id="KW-1185">Reference proteome</keyword>
<reference evidence="3" key="1">
    <citation type="submission" date="2022-11" db="UniProtKB">
        <authorList>
            <consortium name="WormBaseParasite"/>
        </authorList>
    </citation>
    <scope>IDENTIFICATION</scope>
</reference>
<evidence type="ECO:0000256" key="1">
    <source>
        <dbReference type="SAM" id="MobiDB-lite"/>
    </source>
</evidence>
<dbReference type="AlphaFoldDB" id="A0A915K6I7"/>
<sequence length="183" mass="20958">MDWIGPEPDSVGAEADTEIFRTKSQFRPENLLDRPGSSSVAQSSPPLTNNGSTGFHEMTLTSPSKTNENRLLSGAGLIYDPMYAKSFIHDQRMNVSDMGRLKTSEMLQHKKKNFQIWNRRNARKRSLIGHGHRGRGLDYECDLNLKKFTSEDWHLSKNLKQLFKLKSRQFSAKSRDLNEKMKG</sequence>
<dbReference type="WBParaSite" id="nRc.2.0.1.t33799-RA">
    <property type="protein sequence ID" value="nRc.2.0.1.t33799-RA"/>
    <property type="gene ID" value="nRc.2.0.1.g33799"/>
</dbReference>
<evidence type="ECO:0000313" key="3">
    <source>
        <dbReference type="WBParaSite" id="nRc.2.0.1.t33799-RA"/>
    </source>
</evidence>
<feature type="region of interest" description="Disordered" evidence="1">
    <location>
        <begin position="1"/>
        <end position="67"/>
    </location>
</feature>
<dbReference type="Proteomes" id="UP000887565">
    <property type="component" value="Unplaced"/>
</dbReference>
<protein>
    <submittedName>
        <fullName evidence="3">Uncharacterized protein</fullName>
    </submittedName>
</protein>
<feature type="compositionally biased region" description="Polar residues" evidence="1">
    <location>
        <begin position="36"/>
        <end position="67"/>
    </location>
</feature>
<name>A0A915K6I7_ROMCU</name>
<organism evidence="2 3">
    <name type="scientific">Romanomermis culicivorax</name>
    <name type="common">Nematode worm</name>
    <dbReference type="NCBI Taxonomy" id="13658"/>
    <lineage>
        <taxon>Eukaryota</taxon>
        <taxon>Metazoa</taxon>
        <taxon>Ecdysozoa</taxon>
        <taxon>Nematoda</taxon>
        <taxon>Enoplea</taxon>
        <taxon>Dorylaimia</taxon>
        <taxon>Mermithida</taxon>
        <taxon>Mermithoidea</taxon>
        <taxon>Mermithidae</taxon>
        <taxon>Romanomermis</taxon>
    </lineage>
</organism>
<evidence type="ECO:0000313" key="2">
    <source>
        <dbReference type="Proteomes" id="UP000887565"/>
    </source>
</evidence>
<accession>A0A915K6I7</accession>
<proteinExistence type="predicted"/>